<proteinExistence type="predicted"/>
<dbReference type="InterPro" id="IPR039994">
    <property type="entry name" value="NO66-like"/>
</dbReference>
<gene>
    <name evidence="5" type="ORF">GPZ80_02365</name>
</gene>
<dbReference type="SUPFAM" id="SSF51197">
    <property type="entry name" value="Clavaminate synthase-like"/>
    <property type="match status" value="1"/>
</dbReference>
<sequence length="275" mass="30076">MDPTSEFVEPAFDPVRFFSEYWRRKPMFIRGGAESFLGRRFTGADFDAAYAAATAAGADIRERAGEVTFIENVSAHVPDLLERAGTFGADFAAPKTWFDAIRTYSPSGIGAHFDHSDNFVLQQEGVKHWTLAAPEHLDQADIAKRMLNVPGVGGHEIPDGQGVLFTLEPGDLLYLPLFWLHHGVSDAASLSLSLVCPAVSLYAAVMPFVGQVVRSRALGHQPISALHAYLSDEERASAVSEIRRATVELLRRISDAEVADLVCSLQRERLPGARV</sequence>
<keyword evidence="6" id="KW-1185">Reference proteome</keyword>
<accession>A0ABR7L0U0</accession>
<comment type="caution">
    <text evidence="5">The sequence shown here is derived from an EMBL/GenBank/DDBJ whole genome shotgun (WGS) entry which is preliminary data.</text>
</comment>
<keyword evidence="3" id="KW-0408">Iron</keyword>
<feature type="domain" description="JmjC" evidence="4">
    <location>
        <begin position="62"/>
        <end position="213"/>
    </location>
</feature>
<evidence type="ECO:0000256" key="3">
    <source>
        <dbReference type="ARBA" id="ARBA00023004"/>
    </source>
</evidence>
<dbReference type="PANTHER" id="PTHR13096">
    <property type="entry name" value="MINA53 MYC INDUCED NUCLEAR ANTIGEN"/>
    <property type="match status" value="1"/>
</dbReference>
<dbReference type="InterPro" id="IPR003347">
    <property type="entry name" value="JmjC_dom"/>
</dbReference>
<dbReference type="Gene3D" id="2.60.120.650">
    <property type="entry name" value="Cupin"/>
    <property type="match status" value="1"/>
</dbReference>
<name>A0ABR7L0U0_9PSEU</name>
<dbReference type="EMBL" id="JABVED010000001">
    <property type="protein sequence ID" value="MBC6446016.1"/>
    <property type="molecule type" value="Genomic_DNA"/>
</dbReference>
<dbReference type="PROSITE" id="PS51184">
    <property type="entry name" value="JMJC"/>
    <property type="match status" value="1"/>
</dbReference>
<evidence type="ECO:0000256" key="2">
    <source>
        <dbReference type="ARBA" id="ARBA00022723"/>
    </source>
</evidence>
<dbReference type="RefSeq" id="WP_187218065.1">
    <property type="nucleotide sequence ID" value="NZ_JABVED010000001.1"/>
</dbReference>
<keyword evidence="2" id="KW-0479">Metal-binding</keyword>
<dbReference type="Pfam" id="PF08007">
    <property type="entry name" value="JmjC_2"/>
    <property type="match status" value="1"/>
</dbReference>
<dbReference type="Proteomes" id="UP000734823">
    <property type="component" value="Unassembled WGS sequence"/>
</dbReference>
<evidence type="ECO:0000256" key="1">
    <source>
        <dbReference type="ARBA" id="ARBA00001954"/>
    </source>
</evidence>
<reference evidence="5 6" key="1">
    <citation type="submission" date="2020-06" db="EMBL/GenBank/DDBJ databases">
        <title>Actinokineospora xiongansis sp. nov., isolated from soil of Baiyangdian.</title>
        <authorList>
            <person name="Zhang X."/>
        </authorList>
    </citation>
    <scope>NUCLEOTIDE SEQUENCE [LARGE SCALE GENOMIC DNA]</scope>
    <source>
        <strain evidence="5 6">HBU206404</strain>
    </source>
</reference>
<comment type="cofactor">
    <cofactor evidence="1">
        <name>Fe(2+)</name>
        <dbReference type="ChEBI" id="CHEBI:29033"/>
    </cofactor>
</comment>
<evidence type="ECO:0000259" key="4">
    <source>
        <dbReference type="PROSITE" id="PS51184"/>
    </source>
</evidence>
<dbReference type="PANTHER" id="PTHR13096:SF8">
    <property type="entry name" value="RIBOSOMAL OXYGENASE 1"/>
    <property type="match status" value="1"/>
</dbReference>
<evidence type="ECO:0000313" key="5">
    <source>
        <dbReference type="EMBL" id="MBC6446016.1"/>
    </source>
</evidence>
<evidence type="ECO:0000313" key="6">
    <source>
        <dbReference type="Proteomes" id="UP000734823"/>
    </source>
</evidence>
<protein>
    <submittedName>
        <fullName evidence="5">Cupin-like domain-containing protein</fullName>
    </submittedName>
</protein>
<organism evidence="5 6">
    <name type="scientific">Actinokineospora xionganensis</name>
    <dbReference type="NCBI Taxonomy" id="2684470"/>
    <lineage>
        <taxon>Bacteria</taxon>
        <taxon>Bacillati</taxon>
        <taxon>Actinomycetota</taxon>
        <taxon>Actinomycetes</taxon>
        <taxon>Pseudonocardiales</taxon>
        <taxon>Pseudonocardiaceae</taxon>
        <taxon>Actinokineospora</taxon>
    </lineage>
</organism>